<dbReference type="SUPFAM" id="SSF54427">
    <property type="entry name" value="NTF2-like"/>
    <property type="match status" value="1"/>
</dbReference>
<proteinExistence type="predicted"/>
<dbReference type="Gene3D" id="3.10.450.50">
    <property type="match status" value="1"/>
</dbReference>
<evidence type="ECO:0000313" key="2">
    <source>
        <dbReference type="EMBL" id="CAB4583645.1"/>
    </source>
</evidence>
<accession>A0A6J6F7Y2</accession>
<reference evidence="2" key="1">
    <citation type="submission" date="2020-05" db="EMBL/GenBank/DDBJ databases">
        <authorList>
            <person name="Chiriac C."/>
            <person name="Salcher M."/>
            <person name="Ghai R."/>
            <person name="Kavagutti S V."/>
        </authorList>
    </citation>
    <scope>NUCLEOTIDE SEQUENCE</scope>
</reference>
<dbReference type="InterPro" id="IPR013100">
    <property type="entry name" value="LEH"/>
</dbReference>
<sequence length="131" mass="14507">MSANDPLRTVLDFFRAFEGNDVEEAIKFVADDLEYVNVPLGFDAGTVIGPEGMRAVLGPAFAGVSRNEFIVRTTATNGDTVFVERLDRHRLANGWAELPVNGVFTVRDGKITQWRDYFDMNVFVTQMAASA</sequence>
<dbReference type="Pfam" id="PF07858">
    <property type="entry name" value="LEH"/>
    <property type="match status" value="1"/>
</dbReference>
<dbReference type="InterPro" id="IPR032710">
    <property type="entry name" value="NTF2-like_dom_sf"/>
</dbReference>
<evidence type="ECO:0000259" key="1">
    <source>
        <dbReference type="Pfam" id="PF07858"/>
    </source>
</evidence>
<gene>
    <name evidence="2" type="ORF">UFOPK1722_01205</name>
</gene>
<feature type="domain" description="Limonene-1,2-epoxide hydrolase" evidence="1">
    <location>
        <begin position="6"/>
        <end position="126"/>
    </location>
</feature>
<dbReference type="AlphaFoldDB" id="A0A6J6F7Y2"/>
<protein>
    <submittedName>
        <fullName evidence="2">Unannotated protein</fullName>
    </submittedName>
</protein>
<organism evidence="2">
    <name type="scientific">freshwater metagenome</name>
    <dbReference type="NCBI Taxonomy" id="449393"/>
    <lineage>
        <taxon>unclassified sequences</taxon>
        <taxon>metagenomes</taxon>
        <taxon>ecological metagenomes</taxon>
    </lineage>
</organism>
<name>A0A6J6F7Y2_9ZZZZ</name>
<dbReference type="EMBL" id="CAEZTS010000106">
    <property type="protein sequence ID" value="CAB4583645.1"/>
    <property type="molecule type" value="Genomic_DNA"/>
</dbReference>